<evidence type="ECO:0000256" key="1">
    <source>
        <dbReference type="SAM" id="Coils"/>
    </source>
</evidence>
<feature type="coiled-coil region" evidence="1">
    <location>
        <begin position="196"/>
        <end position="226"/>
    </location>
</feature>
<dbReference type="Pfam" id="PF07714">
    <property type="entry name" value="PK_Tyr_Ser-Thr"/>
    <property type="match status" value="1"/>
</dbReference>
<gene>
    <name evidence="4" type="ORF">GLOIN_2v1840019</name>
</gene>
<evidence type="ECO:0000313" key="5">
    <source>
        <dbReference type="Proteomes" id="UP000018888"/>
    </source>
</evidence>
<proteinExistence type="predicted"/>
<reference evidence="4 5" key="2">
    <citation type="journal article" date="2018" name="New Phytol.">
        <title>High intraspecific genome diversity in the model arbuscular mycorrhizal symbiont Rhizophagus irregularis.</title>
        <authorList>
            <person name="Chen E.C.H."/>
            <person name="Morin E."/>
            <person name="Beaudet D."/>
            <person name="Noel J."/>
            <person name="Yildirir G."/>
            <person name="Ndikumana S."/>
            <person name="Charron P."/>
            <person name="St-Onge C."/>
            <person name="Giorgi J."/>
            <person name="Kruger M."/>
            <person name="Marton T."/>
            <person name="Ropars J."/>
            <person name="Grigoriev I.V."/>
            <person name="Hainaut M."/>
            <person name="Henrissat B."/>
            <person name="Roux C."/>
            <person name="Martin F."/>
            <person name="Corradi N."/>
        </authorList>
    </citation>
    <scope>NUCLEOTIDE SEQUENCE [LARGE SCALE GENOMIC DNA]</scope>
    <source>
        <strain evidence="4 5">DAOM 197198</strain>
    </source>
</reference>
<dbReference type="SMR" id="A0A2P4Q6Q8"/>
<feature type="region of interest" description="Disordered" evidence="2">
    <location>
        <begin position="87"/>
        <end position="106"/>
    </location>
</feature>
<dbReference type="InterPro" id="IPR001245">
    <property type="entry name" value="Ser-Thr/Tyr_kinase_cat_dom"/>
</dbReference>
<dbReference type="EMBL" id="AUPC02000085">
    <property type="protein sequence ID" value="POG73304.1"/>
    <property type="molecule type" value="Genomic_DNA"/>
</dbReference>
<keyword evidence="5" id="KW-1185">Reference proteome</keyword>
<comment type="caution">
    <text evidence="4">The sequence shown here is derived from an EMBL/GenBank/DDBJ whole genome shotgun (WGS) entry which is preliminary data.</text>
</comment>
<name>A0A2P4Q6Q8_RHIID</name>
<sequence>MNTFSTGKDLAKSICNDEKLEIPEDTPKFYAELMQQCWDDDPEKRPNASYLNKKLGEWITLICEVEERERKETVKEEKHLKIWKNSRDMTSNTNRQTQRDAMADQPEDKGICYGFITFPINQDTTRKDAKYAEEITTQQRNVFSKGEKLIRELLEISTQEEEVINQDIEDLTTDTRTEKGLDIRKITTTTATDTNTKDENIEKEELEDMIDMMEKLDIKKESIENNKVR</sequence>
<evidence type="ECO:0000259" key="3">
    <source>
        <dbReference type="Pfam" id="PF07714"/>
    </source>
</evidence>
<accession>A0A2P4Q6Q8</accession>
<dbReference type="InterPro" id="IPR011009">
    <property type="entry name" value="Kinase-like_dom_sf"/>
</dbReference>
<evidence type="ECO:0000256" key="2">
    <source>
        <dbReference type="SAM" id="MobiDB-lite"/>
    </source>
</evidence>
<dbReference type="Gene3D" id="1.10.510.10">
    <property type="entry name" value="Transferase(Phosphotransferase) domain 1"/>
    <property type="match status" value="1"/>
</dbReference>
<dbReference type="VEuPathDB" id="FungiDB:RhiirFUN_017822"/>
<evidence type="ECO:0000313" key="4">
    <source>
        <dbReference type="EMBL" id="POG73304.1"/>
    </source>
</evidence>
<feature type="compositionally biased region" description="Basic and acidic residues" evidence="2">
    <location>
        <begin position="97"/>
        <end position="106"/>
    </location>
</feature>
<keyword evidence="1" id="KW-0175">Coiled coil</keyword>
<feature type="domain" description="Serine-threonine/tyrosine-protein kinase catalytic" evidence="3">
    <location>
        <begin position="8"/>
        <end position="55"/>
    </location>
</feature>
<dbReference type="GO" id="GO:0004672">
    <property type="term" value="F:protein kinase activity"/>
    <property type="evidence" value="ECO:0007669"/>
    <property type="project" value="InterPro"/>
</dbReference>
<protein>
    <recommendedName>
        <fullName evidence="3">Serine-threonine/tyrosine-protein kinase catalytic domain-containing protein</fullName>
    </recommendedName>
</protein>
<dbReference type="Proteomes" id="UP000018888">
    <property type="component" value="Unassembled WGS sequence"/>
</dbReference>
<reference evidence="4 5" key="1">
    <citation type="journal article" date="2013" name="Proc. Natl. Acad. Sci. U.S.A.">
        <title>Genome of an arbuscular mycorrhizal fungus provides insight into the oldest plant symbiosis.</title>
        <authorList>
            <person name="Tisserant E."/>
            <person name="Malbreil M."/>
            <person name="Kuo A."/>
            <person name="Kohler A."/>
            <person name="Symeonidi A."/>
            <person name="Balestrini R."/>
            <person name="Charron P."/>
            <person name="Duensing N."/>
            <person name="Frei Dit Frey N."/>
            <person name="Gianinazzi-Pearson V."/>
            <person name="Gilbert L.B."/>
            <person name="Handa Y."/>
            <person name="Herr J.R."/>
            <person name="Hijri M."/>
            <person name="Koul R."/>
            <person name="Kawaguchi M."/>
            <person name="Krajinski F."/>
            <person name="Lammers P.J."/>
            <person name="Masclaux F.G."/>
            <person name="Murat C."/>
            <person name="Morin E."/>
            <person name="Ndikumana S."/>
            <person name="Pagni M."/>
            <person name="Petitpierre D."/>
            <person name="Requena N."/>
            <person name="Rosikiewicz P."/>
            <person name="Riley R."/>
            <person name="Saito K."/>
            <person name="San Clemente H."/>
            <person name="Shapiro H."/>
            <person name="van Tuinen D."/>
            <person name="Becard G."/>
            <person name="Bonfante P."/>
            <person name="Paszkowski U."/>
            <person name="Shachar-Hill Y.Y."/>
            <person name="Tuskan G.A."/>
            <person name="Young P.W."/>
            <person name="Sanders I.R."/>
            <person name="Henrissat B."/>
            <person name="Rensing S.A."/>
            <person name="Grigoriev I.V."/>
            <person name="Corradi N."/>
            <person name="Roux C."/>
            <person name="Martin F."/>
        </authorList>
    </citation>
    <scope>NUCLEOTIDE SEQUENCE [LARGE SCALE GENOMIC DNA]</scope>
    <source>
        <strain evidence="4 5">DAOM 197198</strain>
    </source>
</reference>
<dbReference type="AlphaFoldDB" id="A0A2P4Q6Q8"/>
<dbReference type="SUPFAM" id="SSF56112">
    <property type="entry name" value="Protein kinase-like (PK-like)"/>
    <property type="match status" value="1"/>
</dbReference>
<organism evidence="4 5">
    <name type="scientific">Rhizophagus irregularis (strain DAOM 181602 / DAOM 197198 / MUCL 43194)</name>
    <name type="common">Arbuscular mycorrhizal fungus</name>
    <name type="synonym">Glomus intraradices</name>
    <dbReference type="NCBI Taxonomy" id="747089"/>
    <lineage>
        <taxon>Eukaryota</taxon>
        <taxon>Fungi</taxon>
        <taxon>Fungi incertae sedis</taxon>
        <taxon>Mucoromycota</taxon>
        <taxon>Glomeromycotina</taxon>
        <taxon>Glomeromycetes</taxon>
        <taxon>Glomerales</taxon>
        <taxon>Glomeraceae</taxon>
        <taxon>Rhizophagus</taxon>
    </lineage>
</organism>